<dbReference type="InterPro" id="IPR016152">
    <property type="entry name" value="PTrfase/Anion_transptr"/>
</dbReference>
<organism evidence="8 9">
    <name type="scientific">Orenia marismortui</name>
    <dbReference type="NCBI Taxonomy" id="46469"/>
    <lineage>
        <taxon>Bacteria</taxon>
        <taxon>Bacillati</taxon>
        <taxon>Bacillota</taxon>
        <taxon>Clostridia</taxon>
        <taxon>Halanaerobiales</taxon>
        <taxon>Halobacteroidaceae</taxon>
        <taxon>Orenia</taxon>
    </lineage>
</organism>
<keyword evidence="4" id="KW-0762">Sugar transport</keyword>
<evidence type="ECO:0000256" key="1">
    <source>
        <dbReference type="ARBA" id="ARBA00004496"/>
    </source>
</evidence>
<comment type="subcellular location">
    <subcellularLocation>
        <location evidence="1">Cytoplasm</location>
    </subcellularLocation>
</comment>
<dbReference type="RefSeq" id="WP_134115475.1">
    <property type="nucleotide sequence ID" value="NZ_SOEG01000005.1"/>
</dbReference>
<keyword evidence="5 8" id="KW-0808">Transferase</keyword>
<dbReference type="InterPro" id="IPR051541">
    <property type="entry name" value="PTS_SugarTrans_NitroReg"/>
</dbReference>
<evidence type="ECO:0000256" key="3">
    <source>
        <dbReference type="ARBA" id="ARBA00022553"/>
    </source>
</evidence>
<dbReference type="CDD" id="cd00211">
    <property type="entry name" value="PTS_IIA_fru"/>
    <property type="match status" value="1"/>
</dbReference>
<reference evidence="8 9" key="1">
    <citation type="submission" date="2019-03" db="EMBL/GenBank/DDBJ databases">
        <title>Subsurface microbial communities from deep shales in Ohio and West Virginia, USA.</title>
        <authorList>
            <person name="Wrighton K."/>
        </authorList>
    </citation>
    <scope>NUCLEOTIDE SEQUENCE [LARGE SCALE GENOMIC DNA]</scope>
    <source>
        <strain evidence="8 9">MSL 6dP</strain>
    </source>
</reference>
<comment type="caution">
    <text evidence="8">The sequence shown here is derived from an EMBL/GenBank/DDBJ whole genome shotgun (WGS) entry which is preliminary data.</text>
</comment>
<evidence type="ECO:0000313" key="9">
    <source>
        <dbReference type="Proteomes" id="UP000295832"/>
    </source>
</evidence>
<keyword evidence="6" id="KW-0598">Phosphotransferase system</keyword>
<dbReference type="PROSITE" id="PS00372">
    <property type="entry name" value="PTS_EIIA_TYPE_2_HIS"/>
    <property type="match status" value="1"/>
</dbReference>
<dbReference type="InterPro" id="IPR004715">
    <property type="entry name" value="PTS_IIA_fruc"/>
</dbReference>
<dbReference type="STRING" id="926561.GCA_000379025_03098"/>
<dbReference type="Pfam" id="PF00359">
    <property type="entry name" value="PTS_EIIA_2"/>
    <property type="match status" value="1"/>
</dbReference>
<dbReference type="FunFam" id="3.40.930.10:FF:000009">
    <property type="entry name" value="PTS system, fructose specific IIABC component"/>
    <property type="match status" value="1"/>
</dbReference>
<feature type="domain" description="PTS EIIA type-2" evidence="7">
    <location>
        <begin position="5"/>
        <end position="149"/>
    </location>
</feature>
<accession>A0A4R8H0D2</accession>
<dbReference type="Proteomes" id="UP000295832">
    <property type="component" value="Unassembled WGS sequence"/>
</dbReference>
<evidence type="ECO:0000256" key="4">
    <source>
        <dbReference type="ARBA" id="ARBA00022597"/>
    </source>
</evidence>
<dbReference type="PANTHER" id="PTHR47738:SF2">
    <property type="entry name" value="PTS SYSTEM FRUCTOSE-LIKE EIIA COMPONENT"/>
    <property type="match status" value="1"/>
</dbReference>
<evidence type="ECO:0000256" key="5">
    <source>
        <dbReference type="ARBA" id="ARBA00022679"/>
    </source>
</evidence>
<dbReference type="NCBIfam" id="TIGR00848">
    <property type="entry name" value="fruA"/>
    <property type="match status" value="1"/>
</dbReference>
<proteinExistence type="predicted"/>
<evidence type="ECO:0000259" key="7">
    <source>
        <dbReference type="PROSITE" id="PS51094"/>
    </source>
</evidence>
<keyword evidence="3" id="KW-0597">Phosphoprotein</keyword>
<dbReference type="InterPro" id="IPR002178">
    <property type="entry name" value="PTS_EIIA_type-2_dom"/>
</dbReference>
<protein>
    <submittedName>
        <fullName evidence="8">Fructose-specific phosphotransferase system IIA component</fullName>
    </submittedName>
</protein>
<keyword evidence="9" id="KW-1185">Reference proteome</keyword>
<dbReference type="AlphaFoldDB" id="A0A4R8H0D2"/>
<dbReference type="GO" id="GO:0008982">
    <property type="term" value="F:protein-N(PI)-phosphohistidine-sugar phosphotransferase activity"/>
    <property type="evidence" value="ECO:0007669"/>
    <property type="project" value="InterPro"/>
</dbReference>
<evidence type="ECO:0000313" key="8">
    <source>
        <dbReference type="EMBL" id="TDX52741.1"/>
    </source>
</evidence>
<dbReference type="GO" id="GO:0016020">
    <property type="term" value="C:membrane"/>
    <property type="evidence" value="ECO:0007669"/>
    <property type="project" value="InterPro"/>
</dbReference>
<dbReference type="PROSITE" id="PS51094">
    <property type="entry name" value="PTS_EIIA_TYPE_2"/>
    <property type="match status" value="1"/>
</dbReference>
<evidence type="ECO:0000256" key="6">
    <source>
        <dbReference type="ARBA" id="ARBA00022683"/>
    </source>
</evidence>
<dbReference type="GO" id="GO:0005737">
    <property type="term" value="C:cytoplasm"/>
    <property type="evidence" value="ECO:0007669"/>
    <property type="project" value="UniProtKB-SubCell"/>
</dbReference>
<dbReference type="Gene3D" id="3.40.930.10">
    <property type="entry name" value="Mannitol-specific EII, Chain A"/>
    <property type="match status" value="1"/>
</dbReference>
<evidence type="ECO:0000256" key="2">
    <source>
        <dbReference type="ARBA" id="ARBA00022448"/>
    </source>
</evidence>
<name>A0A4R8H0D2_9FIRM</name>
<sequence>MKLSNLLTFNLIKVGLEGDNKEKVLEEMVDLFEKDGRISSKEEFYHKILEREAAGTTGMGRGVAIPHGKSEVVKELSFAMGISKKGVDFDSRDNRPVQIFFMIADFAGQSSGYLNLLSQISTLIRKEEFRKEILKVENKDEVIDIIKKYEQ</sequence>
<dbReference type="PANTHER" id="PTHR47738">
    <property type="entry name" value="PTS SYSTEM FRUCTOSE-LIKE EIIA COMPONENT-RELATED"/>
    <property type="match status" value="1"/>
</dbReference>
<dbReference type="SUPFAM" id="SSF55804">
    <property type="entry name" value="Phoshotransferase/anion transport protein"/>
    <property type="match status" value="1"/>
</dbReference>
<gene>
    <name evidence="8" type="ORF">C7959_10595</name>
</gene>
<dbReference type="GO" id="GO:0009401">
    <property type="term" value="P:phosphoenolpyruvate-dependent sugar phosphotransferase system"/>
    <property type="evidence" value="ECO:0007669"/>
    <property type="project" value="UniProtKB-KW"/>
</dbReference>
<dbReference type="EMBL" id="SOEG01000005">
    <property type="protein sequence ID" value="TDX52741.1"/>
    <property type="molecule type" value="Genomic_DNA"/>
</dbReference>
<keyword evidence="2" id="KW-0813">Transport</keyword>